<evidence type="ECO:0000313" key="1">
    <source>
        <dbReference type="EMBL" id="MEY8444554.1"/>
    </source>
</evidence>
<protein>
    <recommendedName>
        <fullName evidence="3">Lipoprotein</fullName>
    </recommendedName>
</protein>
<keyword evidence="2" id="KW-1185">Reference proteome</keyword>
<evidence type="ECO:0000313" key="2">
    <source>
        <dbReference type="Proteomes" id="UP001565283"/>
    </source>
</evidence>
<gene>
    <name evidence="1" type="ORF">AALA52_10005</name>
</gene>
<comment type="caution">
    <text evidence="1">The sequence shown here is derived from an EMBL/GenBank/DDBJ whole genome shotgun (WGS) entry which is preliminary data.</text>
</comment>
<name>A0ABV4D6B0_9LACT</name>
<dbReference type="RefSeq" id="WP_369948909.1">
    <property type="nucleotide sequence ID" value="NZ_JBCLSH010000065.1"/>
</dbReference>
<organism evidence="1 2">
    <name type="scientific">Lactococcus ileimucosae</name>
    <dbReference type="NCBI Taxonomy" id="2941329"/>
    <lineage>
        <taxon>Bacteria</taxon>
        <taxon>Bacillati</taxon>
        <taxon>Bacillota</taxon>
        <taxon>Bacilli</taxon>
        <taxon>Lactobacillales</taxon>
        <taxon>Streptococcaceae</taxon>
        <taxon>Lactococcus</taxon>
    </lineage>
</organism>
<proteinExistence type="predicted"/>
<dbReference type="EMBL" id="JBCLSH010000065">
    <property type="protein sequence ID" value="MEY8444554.1"/>
    <property type="molecule type" value="Genomic_DNA"/>
</dbReference>
<dbReference type="Proteomes" id="UP001565283">
    <property type="component" value="Unassembled WGS sequence"/>
</dbReference>
<sequence length="144" mass="16427">MDKKKISRKWILVISILLLIGGITAMTQLKTPFDIFLTKDFTTPSKNDQIAYLKKHEKEMTEAMLDDKVKTIEWDWDSLDIETIGNGTPQGGGLVLTINGRFNHIEDSSFTVGFNLENRKSYPKIDDMTLMQPLRIDGGTKLYE</sequence>
<reference evidence="1 2" key="1">
    <citation type="submission" date="2024-03" db="EMBL/GenBank/DDBJ databases">
        <title>Mouse gut bacterial collection (mGBC) of GemPharmatech.</title>
        <authorList>
            <person name="He Y."/>
            <person name="Dong L."/>
            <person name="Wu D."/>
            <person name="Gao X."/>
            <person name="Lin Z."/>
        </authorList>
    </citation>
    <scope>NUCLEOTIDE SEQUENCE [LARGE SCALE GENOMIC DNA]</scope>
    <source>
        <strain evidence="1 2">61-15</strain>
    </source>
</reference>
<evidence type="ECO:0008006" key="3">
    <source>
        <dbReference type="Google" id="ProtNLM"/>
    </source>
</evidence>
<accession>A0ABV4D6B0</accession>